<dbReference type="SUPFAM" id="SSF46894">
    <property type="entry name" value="C-terminal effector domain of the bipartite response regulators"/>
    <property type="match status" value="1"/>
</dbReference>
<gene>
    <name evidence="4" type="primary">txxe 3216</name>
    <name evidence="4" type="ORF">TXXE_17255</name>
</gene>
<evidence type="ECO:0000256" key="2">
    <source>
        <dbReference type="ARBA" id="ARBA00023163"/>
    </source>
</evidence>
<evidence type="ECO:0000313" key="4">
    <source>
        <dbReference type="EMBL" id="CAG5091958.1"/>
    </source>
</evidence>
<evidence type="ECO:0000259" key="3">
    <source>
        <dbReference type="SMART" id="SM01043"/>
    </source>
</evidence>
<dbReference type="InterPro" id="IPR005158">
    <property type="entry name" value="BTAD"/>
</dbReference>
<feature type="domain" description="Bacterial transcriptional activator" evidence="3">
    <location>
        <begin position="433"/>
        <end position="573"/>
    </location>
</feature>
<name>A0ABM8V829_THEXY</name>
<evidence type="ECO:0000256" key="1">
    <source>
        <dbReference type="ARBA" id="ARBA00023015"/>
    </source>
</evidence>
<keyword evidence="1" id="KW-0805">Transcription regulation</keyword>
<reference evidence="4 5" key="1">
    <citation type="submission" date="2021-04" db="EMBL/GenBank/DDBJ databases">
        <authorList>
            <person name="Rakotoarivonina H."/>
        </authorList>
    </citation>
    <scope>NUCLEOTIDE SEQUENCE [LARGE SCALE GENOMIC DNA]</scope>
    <source>
        <strain evidence="4 5">XE</strain>
    </source>
</reference>
<evidence type="ECO:0000313" key="5">
    <source>
        <dbReference type="Proteomes" id="UP000681526"/>
    </source>
</evidence>
<dbReference type="EMBL" id="CAJRAY010000087">
    <property type="protein sequence ID" value="CAG5091958.1"/>
    <property type="molecule type" value="Genomic_DNA"/>
</dbReference>
<dbReference type="Proteomes" id="UP000681526">
    <property type="component" value="Unassembled WGS sequence"/>
</dbReference>
<protein>
    <submittedName>
        <fullName evidence="4">Hypothetical response regulatory protein</fullName>
    </submittedName>
</protein>
<comment type="caution">
    <text evidence="4">The sequence shown here is derived from an EMBL/GenBank/DDBJ whole genome shotgun (WGS) entry which is preliminary data.</text>
</comment>
<dbReference type="PANTHER" id="PTHR35807">
    <property type="entry name" value="TRANSCRIPTIONAL REGULATOR REDD-RELATED"/>
    <property type="match status" value="1"/>
</dbReference>
<dbReference type="InterPro" id="IPR036388">
    <property type="entry name" value="WH-like_DNA-bd_sf"/>
</dbReference>
<dbReference type="Gene3D" id="1.25.40.10">
    <property type="entry name" value="Tetratricopeptide repeat domain"/>
    <property type="match status" value="1"/>
</dbReference>
<dbReference type="InterPro" id="IPR011990">
    <property type="entry name" value="TPR-like_helical_dom_sf"/>
</dbReference>
<sequence length="575" mass="66383">MHHIEQHGEPDNNREEVLKLEQAVQNGQLPEWDALVRLPESVLFRSPLLLRAGAVRLMLEGRLREARRWAQEAVKAFALMADHREMLSMIGLLSLIHVRIGDFSDNEAMLMHLDAEVRRDPDRCGGYVWWALARGKCWTRTTAFLAPRLIDDDFARAADRFREDGDAVGFAYVLLDRWMYDPAGMKKCEWAGRIAELGRWAALRPECAAVHDALTSESGDGLPARYAYMMDSLWSDTDAGVGWPEGELRYDVEVQMFACRLNVARRLAEGERTDAAMALRQLELLHEEMSTPRTLAWVAEYKGKLGFAVVQASVPRTIEPADAPAEERGNRMRIQLMSGIRIFLPDGTSLQPKWRRRKSRELFVYLLLQQDYRALRNQVLDHLFGEADSSRVANHLYVSLHELRSALAGIGFEDAIEVRSGLVGFRESVVDMVDVEQYVTQSRVGDQLWASDRDAAVVLYLDAVRKYGLLGADMPASDWLERWRMQLLERQTVMLRRLAEYYIELSEDSHAEQWLTAWIDLRPDQEEAYQAMIRFWKERGRHAEAVGWYKRLERVFREEFGVEPLEETKRLVWEN</sequence>
<keyword evidence="5" id="KW-1185">Reference proteome</keyword>
<dbReference type="SMART" id="SM01043">
    <property type="entry name" value="BTAD"/>
    <property type="match status" value="1"/>
</dbReference>
<dbReference type="InterPro" id="IPR051677">
    <property type="entry name" value="AfsR-DnrI-RedD_regulator"/>
</dbReference>
<keyword evidence="2" id="KW-0804">Transcription</keyword>
<organism evidence="4 5">
    <name type="scientific">Thermobacillus xylanilyticus</name>
    <dbReference type="NCBI Taxonomy" id="76633"/>
    <lineage>
        <taxon>Bacteria</taxon>
        <taxon>Bacillati</taxon>
        <taxon>Bacillota</taxon>
        <taxon>Bacilli</taxon>
        <taxon>Bacillales</taxon>
        <taxon>Paenibacillaceae</taxon>
        <taxon>Thermobacillus</taxon>
    </lineage>
</organism>
<dbReference type="RefSeq" id="WP_213486178.1">
    <property type="nucleotide sequence ID" value="NZ_CAJRAY010000087.1"/>
</dbReference>
<dbReference type="InterPro" id="IPR016032">
    <property type="entry name" value="Sig_transdc_resp-reg_C-effctor"/>
</dbReference>
<dbReference type="Gene3D" id="1.10.10.10">
    <property type="entry name" value="Winged helix-like DNA-binding domain superfamily/Winged helix DNA-binding domain"/>
    <property type="match status" value="1"/>
</dbReference>
<accession>A0ABM8V829</accession>
<dbReference type="Pfam" id="PF03704">
    <property type="entry name" value="BTAD"/>
    <property type="match status" value="1"/>
</dbReference>
<dbReference type="SUPFAM" id="SSF48452">
    <property type="entry name" value="TPR-like"/>
    <property type="match status" value="1"/>
</dbReference>
<proteinExistence type="predicted"/>